<comment type="caution">
    <text evidence="4">The sequence shown here is derived from an EMBL/GenBank/DDBJ whole genome shotgun (WGS) entry which is preliminary data.</text>
</comment>
<feature type="region of interest" description="Disordered" evidence="2">
    <location>
        <begin position="213"/>
        <end position="271"/>
    </location>
</feature>
<dbReference type="Proteomes" id="UP000249185">
    <property type="component" value="Unassembled WGS sequence"/>
</dbReference>
<sequence>MLDATLRAKPSPARRYSYNELFRLLDDAVLGLGLPDAVHRTAQLLIRFVPSDAPVPVSPVRVQELAELRHVDARTVRAHIRRLITYGLAEDSSLGNGHRCVRRRANRIVALHGIDLSPMLGRADELRALAAEVQREQERRVALRAEISALRRRFRLRRGDASAELLARFAALPRRYAHLPLADLAAIREQLLALLAACQPVDAVDAGTVVATAPSAHPSSSDQPEIRGRPNSSEEIRNPIGADVPLPGAWLDARDRGDQRSSSGLDMTVRARSSAVGVPRDAWDGAVGVMRWRRAAPRTLSAEAPGIRCATAWRRALARRTERRPNDLAANLYHSTSRRIPQCTGPTFPC</sequence>
<protein>
    <recommendedName>
        <fullName evidence="3">Plasmid replication protein C N-terminal domain-containing protein</fullName>
    </recommendedName>
</protein>
<evidence type="ECO:0000313" key="4">
    <source>
        <dbReference type="EMBL" id="PZQ46077.1"/>
    </source>
</evidence>
<gene>
    <name evidence="4" type="ORF">DI556_21200</name>
</gene>
<feature type="compositionally biased region" description="Basic and acidic residues" evidence="2">
    <location>
        <begin position="224"/>
        <end position="237"/>
    </location>
</feature>
<organism evidence="4 5">
    <name type="scientific">Rhodovulum sulfidophilum</name>
    <name type="common">Rhodobacter sulfidophilus</name>
    <dbReference type="NCBI Taxonomy" id="35806"/>
    <lineage>
        <taxon>Bacteria</taxon>
        <taxon>Pseudomonadati</taxon>
        <taxon>Pseudomonadota</taxon>
        <taxon>Alphaproteobacteria</taxon>
        <taxon>Rhodobacterales</taxon>
        <taxon>Paracoccaceae</taxon>
        <taxon>Rhodovulum</taxon>
    </lineage>
</organism>
<dbReference type="AlphaFoldDB" id="A0A2W5PN32"/>
<evidence type="ECO:0000259" key="3">
    <source>
        <dbReference type="Pfam" id="PF03428"/>
    </source>
</evidence>
<evidence type="ECO:0000256" key="1">
    <source>
        <dbReference type="SAM" id="Coils"/>
    </source>
</evidence>
<dbReference type="EMBL" id="QFPW01000031">
    <property type="protein sequence ID" value="PZQ46077.1"/>
    <property type="molecule type" value="Genomic_DNA"/>
</dbReference>
<evidence type="ECO:0000313" key="5">
    <source>
        <dbReference type="Proteomes" id="UP000249185"/>
    </source>
</evidence>
<dbReference type="InterPro" id="IPR005090">
    <property type="entry name" value="RepC_N"/>
</dbReference>
<accession>A0A2W5PN32</accession>
<feature type="coiled-coil region" evidence="1">
    <location>
        <begin position="126"/>
        <end position="153"/>
    </location>
</feature>
<feature type="domain" description="Plasmid replication protein C N-terminal" evidence="3">
    <location>
        <begin position="20"/>
        <end position="154"/>
    </location>
</feature>
<proteinExistence type="predicted"/>
<evidence type="ECO:0000256" key="2">
    <source>
        <dbReference type="SAM" id="MobiDB-lite"/>
    </source>
</evidence>
<reference evidence="4 5" key="1">
    <citation type="submission" date="2017-08" db="EMBL/GenBank/DDBJ databases">
        <title>Infants hospitalized years apart are colonized by the same room-sourced microbial strains.</title>
        <authorList>
            <person name="Brooks B."/>
            <person name="Olm M.R."/>
            <person name="Firek B.A."/>
            <person name="Baker R."/>
            <person name="Thomas B.C."/>
            <person name="Morowitz M.J."/>
            <person name="Banfield J.F."/>
        </authorList>
    </citation>
    <scope>NUCLEOTIDE SEQUENCE [LARGE SCALE GENOMIC DNA]</scope>
    <source>
        <strain evidence="4">S2_005_002_R2_34</strain>
    </source>
</reference>
<dbReference type="Pfam" id="PF03428">
    <property type="entry name" value="RP-C"/>
    <property type="match status" value="1"/>
</dbReference>
<name>A0A2W5PN32_RHOSU</name>
<keyword evidence="1" id="KW-0175">Coiled coil</keyword>